<organism evidence="13 14">
    <name type="scientific">Panacibacter ginsenosidivorans</name>
    <dbReference type="NCBI Taxonomy" id="1813871"/>
    <lineage>
        <taxon>Bacteria</taxon>
        <taxon>Pseudomonadati</taxon>
        <taxon>Bacteroidota</taxon>
        <taxon>Chitinophagia</taxon>
        <taxon>Chitinophagales</taxon>
        <taxon>Chitinophagaceae</taxon>
        <taxon>Panacibacter</taxon>
    </lineage>
</organism>
<evidence type="ECO:0000256" key="8">
    <source>
        <dbReference type="ARBA" id="ARBA00022989"/>
    </source>
</evidence>
<keyword evidence="8" id="KW-1133">Transmembrane helix</keyword>
<feature type="region of interest" description="Disordered" evidence="10">
    <location>
        <begin position="31"/>
        <end position="69"/>
    </location>
</feature>
<keyword evidence="6" id="KW-0812">Transmembrane</keyword>
<dbReference type="NCBIfam" id="TIGR01352">
    <property type="entry name" value="tonB_Cterm"/>
    <property type="match status" value="1"/>
</dbReference>
<feature type="chain" id="PRO_5023081248" evidence="11">
    <location>
        <begin position="21"/>
        <end position="201"/>
    </location>
</feature>
<feature type="domain" description="TonB C-terminal" evidence="12">
    <location>
        <begin position="109"/>
        <end position="201"/>
    </location>
</feature>
<evidence type="ECO:0000256" key="9">
    <source>
        <dbReference type="ARBA" id="ARBA00023136"/>
    </source>
</evidence>
<evidence type="ECO:0000313" key="13">
    <source>
        <dbReference type="EMBL" id="QEC69953.1"/>
    </source>
</evidence>
<evidence type="ECO:0000256" key="5">
    <source>
        <dbReference type="ARBA" id="ARBA00022519"/>
    </source>
</evidence>
<name>A0A5B8VFQ5_9BACT</name>
<feature type="compositionally biased region" description="Polar residues" evidence="10">
    <location>
        <begin position="36"/>
        <end position="47"/>
    </location>
</feature>
<evidence type="ECO:0000256" key="6">
    <source>
        <dbReference type="ARBA" id="ARBA00022692"/>
    </source>
</evidence>
<dbReference type="GO" id="GO:0031992">
    <property type="term" value="F:energy transducer activity"/>
    <property type="evidence" value="ECO:0007669"/>
    <property type="project" value="TreeGrafter"/>
</dbReference>
<evidence type="ECO:0000256" key="10">
    <source>
        <dbReference type="SAM" id="MobiDB-lite"/>
    </source>
</evidence>
<proteinExistence type="inferred from homology"/>
<feature type="signal peptide" evidence="11">
    <location>
        <begin position="1"/>
        <end position="20"/>
    </location>
</feature>
<dbReference type="EMBL" id="CP042435">
    <property type="protein sequence ID" value="QEC69953.1"/>
    <property type="molecule type" value="Genomic_DNA"/>
</dbReference>
<dbReference type="InterPro" id="IPR037682">
    <property type="entry name" value="TonB_C"/>
</dbReference>
<evidence type="ECO:0000259" key="12">
    <source>
        <dbReference type="PROSITE" id="PS52015"/>
    </source>
</evidence>
<evidence type="ECO:0000313" key="14">
    <source>
        <dbReference type="Proteomes" id="UP000321533"/>
    </source>
</evidence>
<keyword evidence="4" id="KW-1003">Cell membrane</keyword>
<dbReference type="OrthoDB" id="1039448at2"/>
<keyword evidence="11" id="KW-0732">Signal</keyword>
<keyword evidence="3" id="KW-0813">Transport</keyword>
<evidence type="ECO:0000256" key="1">
    <source>
        <dbReference type="ARBA" id="ARBA00004383"/>
    </source>
</evidence>
<dbReference type="Pfam" id="PF03544">
    <property type="entry name" value="TonB_C"/>
    <property type="match status" value="1"/>
</dbReference>
<dbReference type="AlphaFoldDB" id="A0A5B8VFQ5"/>
<comment type="subcellular location">
    <subcellularLocation>
        <location evidence="1">Cell inner membrane</location>
        <topology evidence="1">Single-pass membrane protein</topology>
        <orientation evidence="1">Periplasmic side</orientation>
    </subcellularLocation>
</comment>
<keyword evidence="9" id="KW-0472">Membrane</keyword>
<accession>A0A5B8VFQ5</accession>
<dbReference type="GO" id="GO:0055085">
    <property type="term" value="P:transmembrane transport"/>
    <property type="evidence" value="ECO:0007669"/>
    <property type="project" value="InterPro"/>
</dbReference>
<gene>
    <name evidence="13" type="ORF">FRZ67_22625</name>
</gene>
<evidence type="ECO:0000256" key="7">
    <source>
        <dbReference type="ARBA" id="ARBA00022927"/>
    </source>
</evidence>
<keyword evidence="5" id="KW-0997">Cell inner membrane</keyword>
<dbReference type="KEGG" id="pgin:FRZ67_22625"/>
<comment type="similarity">
    <text evidence="2">Belongs to the TonB family.</text>
</comment>
<sequence>MKSKINLIASTLAAFLIINACQTPEERAAENNAAATTVQATDSSAASMSAPDTASSKTMTDTTTSANSVKAKRGRATVVMVGAHDVKAKMEADKEGVYARAEIMPSYPGGQTALQKFVEDNLQYPEQAIDNGTEGRVVVSFDVDEKGKIYNPVVVSQKLGSGLEEEAMRIVKAMPQWNPGRMKGKNVKTKFSLPIVYQLEQ</sequence>
<dbReference type="PANTHER" id="PTHR33446">
    <property type="entry name" value="PROTEIN TONB-RELATED"/>
    <property type="match status" value="1"/>
</dbReference>
<dbReference type="SUPFAM" id="SSF74653">
    <property type="entry name" value="TolA/TonB C-terminal domain"/>
    <property type="match status" value="1"/>
</dbReference>
<dbReference type="InterPro" id="IPR006260">
    <property type="entry name" value="TonB/TolA_C"/>
</dbReference>
<keyword evidence="7" id="KW-0653">Protein transport</keyword>
<dbReference type="InterPro" id="IPR051045">
    <property type="entry name" value="TonB-dependent_transducer"/>
</dbReference>
<protein>
    <submittedName>
        <fullName evidence="13">Energy transducer TonB</fullName>
    </submittedName>
</protein>
<dbReference type="GO" id="GO:0098797">
    <property type="term" value="C:plasma membrane protein complex"/>
    <property type="evidence" value="ECO:0007669"/>
    <property type="project" value="TreeGrafter"/>
</dbReference>
<feature type="compositionally biased region" description="Low complexity" evidence="10">
    <location>
        <begin position="52"/>
        <end position="68"/>
    </location>
</feature>
<dbReference type="Proteomes" id="UP000321533">
    <property type="component" value="Chromosome"/>
</dbReference>
<reference evidence="13 14" key="1">
    <citation type="journal article" date="2016" name="Int. J. Syst. Evol. Microbiol.">
        <title>Panacibacter ginsenosidivorans gen. nov., sp. nov., with ginsenoside converting activity isolated from soil of a ginseng field.</title>
        <authorList>
            <person name="Siddiqi M.Z."/>
            <person name="Muhammad Shafi S."/>
            <person name="Choi K.D."/>
            <person name="Im W.T."/>
        </authorList>
    </citation>
    <scope>NUCLEOTIDE SEQUENCE [LARGE SCALE GENOMIC DNA]</scope>
    <source>
        <strain evidence="13 14">Gsoil1550</strain>
    </source>
</reference>
<evidence type="ECO:0000256" key="2">
    <source>
        <dbReference type="ARBA" id="ARBA00006555"/>
    </source>
</evidence>
<dbReference type="PROSITE" id="PS52015">
    <property type="entry name" value="TONB_CTD"/>
    <property type="match status" value="1"/>
</dbReference>
<dbReference type="GO" id="GO:0015031">
    <property type="term" value="P:protein transport"/>
    <property type="evidence" value="ECO:0007669"/>
    <property type="project" value="UniProtKB-KW"/>
</dbReference>
<dbReference type="Gene3D" id="3.30.1150.10">
    <property type="match status" value="1"/>
</dbReference>
<keyword evidence="14" id="KW-1185">Reference proteome</keyword>
<dbReference type="RefSeq" id="WP_147192829.1">
    <property type="nucleotide sequence ID" value="NZ_CP042435.1"/>
</dbReference>
<evidence type="ECO:0000256" key="4">
    <source>
        <dbReference type="ARBA" id="ARBA00022475"/>
    </source>
</evidence>
<evidence type="ECO:0000256" key="11">
    <source>
        <dbReference type="SAM" id="SignalP"/>
    </source>
</evidence>
<dbReference type="PANTHER" id="PTHR33446:SF2">
    <property type="entry name" value="PROTEIN TONB"/>
    <property type="match status" value="1"/>
</dbReference>
<evidence type="ECO:0000256" key="3">
    <source>
        <dbReference type="ARBA" id="ARBA00022448"/>
    </source>
</evidence>